<name>A0AAD8GVR6_9APIA</name>
<dbReference type="InterPro" id="IPR023213">
    <property type="entry name" value="CAT-like_dom_sf"/>
</dbReference>
<dbReference type="PANTHER" id="PTHR31147">
    <property type="entry name" value="ACYL TRANSFERASE 4"/>
    <property type="match status" value="1"/>
</dbReference>
<gene>
    <name evidence="4" type="ORF">POM88_048378</name>
</gene>
<comment type="similarity">
    <text evidence="1">Belongs to the plant acyltransferase family.</text>
</comment>
<keyword evidence="5" id="KW-1185">Reference proteome</keyword>
<dbReference type="InterPro" id="IPR050898">
    <property type="entry name" value="Plant_acyltransferase"/>
</dbReference>
<dbReference type="GO" id="GO:0016746">
    <property type="term" value="F:acyltransferase activity"/>
    <property type="evidence" value="ECO:0007669"/>
    <property type="project" value="UniProtKB-KW"/>
</dbReference>
<dbReference type="Pfam" id="PF02458">
    <property type="entry name" value="Transferase"/>
    <property type="match status" value="1"/>
</dbReference>
<evidence type="ECO:0000313" key="5">
    <source>
        <dbReference type="Proteomes" id="UP001237642"/>
    </source>
</evidence>
<comment type="caution">
    <text evidence="4">The sequence shown here is derived from an EMBL/GenBank/DDBJ whole genome shotgun (WGS) entry which is preliminary data.</text>
</comment>
<dbReference type="PANTHER" id="PTHR31147:SF1">
    <property type="entry name" value="ACYL TRANSFERASE 4"/>
    <property type="match status" value="1"/>
</dbReference>
<evidence type="ECO:0000256" key="1">
    <source>
        <dbReference type="ARBA" id="ARBA00009861"/>
    </source>
</evidence>
<organism evidence="4 5">
    <name type="scientific">Heracleum sosnowskyi</name>
    <dbReference type="NCBI Taxonomy" id="360622"/>
    <lineage>
        <taxon>Eukaryota</taxon>
        <taxon>Viridiplantae</taxon>
        <taxon>Streptophyta</taxon>
        <taxon>Embryophyta</taxon>
        <taxon>Tracheophyta</taxon>
        <taxon>Spermatophyta</taxon>
        <taxon>Magnoliopsida</taxon>
        <taxon>eudicotyledons</taxon>
        <taxon>Gunneridae</taxon>
        <taxon>Pentapetalae</taxon>
        <taxon>asterids</taxon>
        <taxon>campanulids</taxon>
        <taxon>Apiales</taxon>
        <taxon>Apiaceae</taxon>
        <taxon>Apioideae</taxon>
        <taxon>apioid superclade</taxon>
        <taxon>Tordylieae</taxon>
        <taxon>Tordyliinae</taxon>
        <taxon>Heracleum</taxon>
    </lineage>
</organism>
<dbReference type="Gene3D" id="3.30.559.10">
    <property type="entry name" value="Chloramphenicol acetyltransferase-like domain"/>
    <property type="match status" value="2"/>
</dbReference>
<accession>A0AAD8GVR6</accession>
<evidence type="ECO:0000256" key="3">
    <source>
        <dbReference type="ARBA" id="ARBA00023315"/>
    </source>
</evidence>
<reference evidence="4" key="2">
    <citation type="submission" date="2023-05" db="EMBL/GenBank/DDBJ databases">
        <authorList>
            <person name="Schelkunov M.I."/>
        </authorList>
    </citation>
    <scope>NUCLEOTIDE SEQUENCE</scope>
    <source>
        <strain evidence="4">Hsosn_3</strain>
        <tissue evidence="4">Leaf</tissue>
    </source>
</reference>
<sequence length="434" mass="47891">MNMASSVQVKEITLITPSEPTPTQILNLSALDSQLFLRFPIEYLLTYEPCHGSDKSTTVAQIKLALARALVPYYPLAGRVRVRQHGYGLEVVCQAQGVVFIEAESNVDISDFEVVPLYVTERRKMLSLHVVDVLKGDPLLVVQLTWLVDGAVALGVGFSHCMCDGVGSVGFLNSFAEFARLGKSSANPVWDRHLLDSSHYGSHSVGHPEFNRVTDFCGFMSRFSHEKLTPTSATFNKISLSELKSVALTSQPSELPYTSFEVLSAHIWRSWAKALNFPPNQILKLLFSINIRERVQPSLPAEFYGNAIVLGCAQTSAKNLTDKSLSYVAELVRQAKARVGNKYVREVIELVSQTRACPDSVGVLIMSQWSRLGLEKVDFGMGPPVQVGPICSDRYCLLLPVQNQTDAVKVMLAVPTYGVDKYNSLLLKNNKSCC</sequence>
<reference evidence="4" key="1">
    <citation type="submission" date="2023-02" db="EMBL/GenBank/DDBJ databases">
        <title>Genome of toxic invasive species Heracleum sosnowskyi carries increased number of genes despite the absence of recent whole-genome duplications.</title>
        <authorList>
            <person name="Schelkunov M."/>
            <person name="Shtratnikova V."/>
            <person name="Makarenko M."/>
            <person name="Klepikova A."/>
            <person name="Omelchenko D."/>
            <person name="Novikova G."/>
            <person name="Obukhova E."/>
            <person name="Bogdanov V."/>
            <person name="Penin A."/>
            <person name="Logacheva M."/>
        </authorList>
    </citation>
    <scope>NUCLEOTIDE SEQUENCE</scope>
    <source>
        <strain evidence="4">Hsosn_3</strain>
        <tissue evidence="4">Leaf</tissue>
    </source>
</reference>
<dbReference type="Proteomes" id="UP001237642">
    <property type="component" value="Unassembled WGS sequence"/>
</dbReference>
<protein>
    <submittedName>
        <fullName evidence="4">Taxadien-5-alpha-ol O-acetyltransferase</fullName>
    </submittedName>
</protein>
<dbReference type="AlphaFoldDB" id="A0AAD8GVR6"/>
<evidence type="ECO:0000313" key="4">
    <source>
        <dbReference type="EMBL" id="KAK1355122.1"/>
    </source>
</evidence>
<keyword evidence="3" id="KW-0012">Acyltransferase</keyword>
<evidence type="ECO:0000256" key="2">
    <source>
        <dbReference type="ARBA" id="ARBA00022679"/>
    </source>
</evidence>
<proteinExistence type="inferred from homology"/>
<keyword evidence="2" id="KW-0808">Transferase</keyword>
<dbReference type="EMBL" id="JAUIZM010000011">
    <property type="protein sequence ID" value="KAK1355122.1"/>
    <property type="molecule type" value="Genomic_DNA"/>
</dbReference>